<dbReference type="PANTHER" id="PTHR43422">
    <property type="entry name" value="THIAMINE THIAZOLE SYNTHASE"/>
    <property type="match status" value="1"/>
</dbReference>
<name>A0ABS2JHF3_9ACTN</name>
<evidence type="ECO:0000256" key="1">
    <source>
        <dbReference type="SAM" id="MobiDB-lite"/>
    </source>
</evidence>
<dbReference type="InterPro" id="IPR036188">
    <property type="entry name" value="FAD/NAD-bd_sf"/>
</dbReference>
<evidence type="ECO:0000313" key="4">
    <source>
        <dbReference type="Proteomes" id="UP000809587"/>
    </source>
</evidence>
<dbReference type="Pfam" id="PF01494">
    <property type="entry name" value="FAD_binding_3"/>
    <property type="match status" value="1"/>
</dbReference>
<feature type="domain" description="FAD-binding" evidence="2">
    <location>
        <begin position="42"/>
        <end position="375"/>
    </location>
</feature>
<dbReference type="PANTHER" id="PTHR43422:SF3">
    <property type="entry name" value="THIAMINE THIAZOLE SYNTHASE"/>
    <property type="match status" value="1"/>
</dbReference>
<dbReference type="RefSeq" id="WP_204960482.1">
    <property type="nucleotide sequence ID" value="NZ_JAFEUO010000006.1"/>
</dbReference>
<evidence type="ECO:0000313" key="3">
    <source>
        <dbReference type="EMBL" id="MBM7085264.1"/>
    </source>
</evidence>
<proteinExistence type="predicted"/>
<keyword evidence="4" id="KW-1185">Reference proteome</keyword>
<feature type="region of interest" description="Disordered" evidence="1">
    <location>
        <begin position="475"/>
        <end position="520"/>
    </location>
</feature>
<reference evidence="3 4" key="1">
    <citation type="submission" date="2021-02" db="EMBL/GenBank/DDBJ databases">
        <authorList>
            <person name="Lee D.-H."/>
        </authorList>
    </citation>
    <scope>NUCLEOTIDE SEQUENCE [LARGE SCALE GENOMIC DNA]</scope>
    <source>
        <strain evidence="3 4">MMS20-R2-29</strain>
    </source>
</reference>
<protein>
    <submittedName>
        <fullName evidence="3">FAD-dependent oxidoreductase</fullName>
    </submittedName>
</protein>
<gene>
    <name evidence="3" type="ORF">JQN84_22330</name>
</gene>
<feature type="compositionally biased region" description="Pro residues" evidence="1">
    <location>
        <begin position="477"/>
        <end position="497"/>
    </location>
</feature>
<organism evidence="3 4">
    <name type="scientific">Micromonospora humidisoli</name>
    <dbReference type="NCBI Taxonomy" id="2807622"/>
    <lineage>
        <taxon>Bacteria</taxon>
        <taxon>Bacillati</taxon>
        <taxon>Actinomycetota</taxon>
        <taxon>Actinomycetes</taxon>
        <taxon>Micromonosporales</taxon>
        <taxon>Micromonosporaceae</taxon>
        <taxon>Micromonospora</taxon>
    </lineage>
</organism>
<dbReference type="Proteomes" id="UP000809587">
    <property type="component" value="Unassembled WGS sequence"/>
</dbReference>
<evidence type="ECO:0000259" key="2">
    <source>
        <dbReference type="Pfam" id="PF01494"/>
    </source>
</evidence>
<dbReference type="Gene3D" id="3.50.50.60">
    <property type="entry name" value="FAD/NAD(P)-binding domain"/>
    <property type="match status" value="1"/>
</dbReference>
<dbReference type="EMBL" id="JAFEUO010000006">
    <property type="protein sequence ID" value="MBM7085264.1"/>
    <property type="molecule type" value="Genomic_DNA"/>
</dbReference>
<sequence length="520" mass="56095">MGDHVAASSTARSGGVIDRLRAAFGGGPQAPVTPRILGDRAVVAGGSIAGTLAARVLSDWYREVVVVDRDEVLGVTGMRKGASHAVHAHGLHARGYLILSDLFPGLLDDAKELGLPVRDFGLMRWYFNARPIARTETGLLSVAGNRPVLENYLRSRVAGLPNVTYRQHTDVLGLVATADRGRVTGVRIQQRTPGSPEERIDADLVVDATGRGSRLPVWLAELGYERPVEERMTIGLAYTTRTYRRRPGTFDGPVAINPVASPEHPRGAFFGQTATGDFRLSLTGILGDHPPTDPAGFEEYVRTLPVADIHQAVRDADPTGDAVSFTFPASVWRHYERLSRFPAGLAVLGDAVCSFNPVYGQGMTAAAMQVTALRRFLDRQPGVDGRSYLRDVARLMRHPWQLSTRTDLDFPGVGPRSLPIRLHNAYLVRLQYAMTKDPEVTRAYMRVAGLVDPPRMLWRLPLVLRVLRLARDMPATSPVPEPAPTPAAGPVPTPAPAAAPASGVGDEPAGPVDAGQRSGS</sequence>
<dbReference type="SUPFAM" id="SSF51905">
    <property type="entry name" value="FAD/NAD(P)-binding domain"/>
    <property type="match status" value="1"/>
</dbReference>
<dbReference type="InterPro" id="IPR002938">
    <property type="entry name" value="FAD-bd"/>
</dbReference>
<comment type="caution">
    <text evidence="3">The sequence shown here is derived from an EMBL/GenBank/DDBJ whole genome shotgun (WGS) entry which is preliminary data.</text>
</comment>
<accession>A0ABS2JHF3</accession>